<evidence type="ECO:0000256" key="3">
    <source>
        <dbReference type="ARBA" id="ARBA00007118"/>
    </source>
</evidence>
<dbReference type="SUPFAM" id="SSF55469">
    <property type="entry name" value="FMN-dependent nitroreductase-like"/>
    <property type="match status" value="1"/>
</dbReference>
<name>A0A6A6QUP5_9PEZI</name>
<evidence type="ECO:0000259" key="7">
    <source>
        <dbReference type="Pfam" id="PF00881"/>
    </source>
</evidence>
<evidence type="ECO:0000313" key="8">
    <source>
        <dbReference type="EMBL" id="KAF2496125.1"/>
    </source>
</evidence>
<sequence length="204" mass="22409">MAYQTSFLAATKARRSIYTLTPTSPISAARIENLIGHAIQYAPSPFNVRSTRVVILFGAAHTKFWDFGLAMVQANTPQALGLLGPKIKGYSEGYGTCLFFDDASAVEELSPRFAALSKQYPEWAEHSMGMHQFIAWTALEAEGLGCSLQHYNPGVNADVAKEWSIPETWQLKGQLVFGGIKEDAPPLEDKPKRPLEECVKVFGA</sequence>
<reference evidence="8" key="1">
    <citation type="journal article" date="2020" name="Stud. Mycol.">
        <title>101 Dothideomycetes genomes: a test case for predicting lifestyles and emergence of pathogens.</title>
        <authorList>
            <person name="Haridas S."/>
            <person name="Albert R."/>
            <person name="Binder M."/>
            <person name="Bloem J."/>
            <person name="Labutti K."/>
            <person name="Salamov A."/>
            <person name="Andreopoulos B."/>
            <person name="Baker S."/>
            <person name="Barry K."/>
            <person name="Bills G."/>
            <person name="Bluhm B."/>
            <person name="Cannon C."/>
            <person name="Castanera R."/>
            <person name="Culley D."/>
            <person name="Daum C."/>
            <person name="Ezra D."/>
            <person name="Gonzalez J."/>
            <person name="Henrissat B."/>
            <person name="Kuo A."/>
            <person name="Liang C."/>
            <person name="Lipzen A."/>
            <person name="Lutzoni F."/>
            <person name="Magnuson J."/>
            <person name="Mondo S."/>
            <person name="Nolan M."/>
            <person name="Ohm R."/>
            <person name="Pangilinan J."/>
            <person name="Park H.-J."/>
            <person name="Ramirez L."/>
            <person name="Alfaro M."/>
            <person name="Sun H."/>
            <person name="Tritt A."/>
            <person name="Yoshinaga Y."/>
            <person name="Zwiers L.-H."/>
            <person name="Turgeon B."/>
            <person name="Goodwin S."/>
            <person name="Spatafora J."/>
            <person name="Crous P."/>
            <person name="Grigoriev I."/>
        </authorList>
    </citation>
    <scope>NUCLEOTIDE SEQUENCE</scope>
    <source>
        <strain evidence="8">CBS 269.34</strain>
    </source>
</reference>
<dbReference type="GO" id="GO:0034599">
    <property type="term" value="P:cellular response to oxidative stress"/>
    <property type="evidence" value="ECO:0007669"/>
    <property type="project" value="InterPro"/>
</dbReference>
<dbReference type="InterPro" id="IPR029479">
    <property type="entry name" value="Nitroreductase"/>
</dbReference>
<protein>
    <submittedName>
        <fullName evidence="8">Nitroreductase</fullName>
    </submittedName>
</protein>
<dbReference type="OrthoDB" id="2138173at2759"/>
<dbReference type="Proteomes" id="UP000799750">
    <property type="component" value="Unassembled WGS sequence"/>
</dbReference>
<dbReference type="PANTHER" id="PTHR43035">
    <property type="entry name" value="FATTY ACID REPRESSION MUTANT PROTEIN 2-RELATED"/>
    <property type="match status" value="1"/>
</dbReference>
<dbReference type="InterPro" id="IPR000415">
    <property type="entry name" value="Nitroreductase-like"/>
</dbReference>
<evidence type="ECO:0000256" key="1">
    <source>
        <dbReference type="ARBA" id="ARBA00004123"/>
    </source>
</evidence>
<evidence type="ECO:0000313" key="9">
    <source>
        <dbReference type="Proteomes" id="UP000799750"/>
    </source>
</evidence>
<dbReference type="EMBL" id="MU004188">
    <property type="protein sequence ID" value="KAF2496125.1"/>
    <property type="molecule type" value="Genomic_DNA"/>
</dbReference>
<keyword evidence="5" id="KW-0560">Oxidoreductase</keyword>
<evidence type="ECO:0000256" key="5">
    <source>
        <dbReference type="ARBA" id="ARBA00023002"/>
    </source>
</evidence>
<dbReference type="FunFam" id="3.40.109.10:FF:000001">
    <property type="entry name" value="Nitroreductase family"/>
    <property type="match status" value="1"/>
</dbReference>
<keyword evidence="6" id="KW-0539">Nucleus</keyword>
<gene>
    <name evidence="8" type="ORF">BU16DRAFT_459713</name>
</gene>
<dbReference type="GO" id="GO:0005737">
    <property type="term" value="C:cytoplasm"/>
    <property type="evidence" value="ECO:0007669"/>
    <property type="project" value="UniProtKB-SubCell"/>
</dbReference>
<feature type="domain" description="Nitroreductase" evidence="7">
    <location>
        <begin position="12"/>
        <end position="178"/>
    </location>
</feature>
<comment type="subcellular location">
    <subcellularLocation>
        <location evidence="2">Cytoplasm</location>
    </subcellularLocation>
    <subcellularLocation>
        <location evidence="1">Nucleus</location>
    </subcellularLocation>
</comment>
<evidence type="ECO:0000256" key="4">
    <source>
        <dbReference type="ARBA" id="ARBA00022490"/>
    </source>
</evidence>
<dbReference type="Pfam" id="PF00881">
    <property type="entry name" value="Nitroreductase"/>
    <property type="match status" value="1"/>
</dbReference>
<organism evidence="8 9">
    <name type="scientific">Lophium mytilinum</name>
    <dbReference type="NCBI Taxonomy" id="390894"/>
    <lineage>
        <taxon>Eukaryota</taxon>
        <taxon>Fungi</taxon>
        <taxon>Dikarya</taxon>
        <taxon>Ascomycota</taxon>
        <taxon>Pezizomycotina</taxon>
        <taxon>Dothideomycetes</taxon>
        <taxon>Pleosporomycetidae</taxon>
        <taxon>Mytilinidiales</taxon>
        <taxon>Mytilinidiaceae</taxon>
        <taxon>Lophium</taxon>
    </lineage>
</organism>
<dbReference type="PANTHER" id="PTHR43035:SF1">
    <property type="entry name" value="FATTY ACID REPRESSION MUTANT PROTEIN 2-RELATED"/>
    <property type="match status" value="1"/>
</dbReference>
<accession>A0A6A6QUP5</accession>
<dbReference type="CDD" id="cd02140">
    <property type="entry name" value="Frm2-like"/>
    <property type="match status" value="1"/>
</dbReference>
<dbReference type="GO" id="GO:0016491">
    <property type="term" value="F:oxidoreductase activity"/>
    <property type="evidence" value="ECO:0007669"/>
    <property type="project" value="UniProtKB-KW"/>
</dbReference>
<evidence type="ECO:0000256" key="6">
    <source>
        <dbReference type="ARBA" id="ARBA00023242"/>
    </source>
</evidence>
<keyword evidence="4" id="KW-0963">Cytoplasm</keyword>
<comment type="similarity">
    <text evidence="3">Belongs to the nitroreductase family.</text>
</comment>
<proteinExistence type="inferred from homology"/>
<keyword evidence="9" id="KW-1185">Reference proteome</keyword>
<dbReference type="GO" id="GO:0005634">
    <property type="term" value="C:nucleus"/>
    <property type="evidence" value="ECO:0007669"/>
    <property type="project" value="UniProtKB-SubCell"/>
</dbReference>
<dbReference type="Gene3D" id="3.40.109.10">
    <property type="entry name" value="NADH Oxidase"/>
    <property type="match status" value="1"/>
</dbReference>
<dbReference type="InterPro" id="IPR033877">
    <property type="entry name" value="Frm2/Hbn1"/>
</dbReference>
<evidence type="ECO:0000256" key="2">
    <source>
        <dbReference type="ARBA" id="ARBA00004496"/>
    </source>
</evidence>
<dbReference type="AlphaFoldDB" id="A0A6A6QUP5"/>